<gene>
    <name evidence="2" type="ORF">AVEN_72409_1</name>
</gene>
<organism evidence="2 3">
    <name type="scientific">Araneus ventricosus</name>
    <name type="common">Orbweaver spider</name>
    <name type="synonym">Epeira ventricosa</name>
    <dbReference type="NCBI Taxonomy" id="182803"/>
    <lineage>
        <taxon>Eukaryota</taxon>
        <taxon>Metazoa</taxon>
        <taxon>Ecdysozoa</taxon>
        <taxon>Arthropoda</taxon>
        <taxon>Chelicerata</taxon>
        <taxon>Arachnida</taxon>
        <taxon>Araneae</taxon>
        <taxon>Araneomorphae</taxon>
        <taxon>Entelegynae</taxon>
        <taxon>Araneoidea</taxon>
        <taxon>Araneidae</taxon>
        <taxon>Araneus</taxon>
    </lineage>
</organism>
<evidence type="ECO:0000313" key="2">
    <source>
        <dbReference type="EMBL" id="GBM78206.1"/>
    </source>
</evidence>
<evidence type="ECO:0000256" key="1">
    <source>
        <dbReference type="SAM" id="MobiDB-lite"/>
    </source>
</evidence>
<reference evidence="2 3" key="1">
    <citation type="journal article" date="2019" name="Sci. Rep.">
        <title>Orb-weaving spider Araneus ventricosus genome elucidates the spidroin gene catalogue.</title>
        <authorList>
            <person name="Kono N."/>
            <person name="Nakamura H."/>
            <person name="Ohtoshi R."/>
            <person name="Moran D.A.P."/>
            <person name="Shinohara A."/>
            <person name="Yoshida Y."/>
            <person name="Fujiwara M."/>
            <person name="Mori M."/>
            <person name="Tomita M."/>
            <person name="Arakawa K."/>
        </authorList>
    </citation>
    <scope>NUCLEOTIDE SEQUENCE [LARGE SCALE GENOMIC DNA]</scope>
</reference>
<dbReference type="EMBL" id="BGPR01002739">
    <property type="protein sequence ID" value="GBM78206.1"/>
    <property type="molecule type" value="Genomic_DNA"/>
</dbReference>
<sequence>MIRDRQRTPGDVKWTYAPQAKAAFQRPVFSRVSSAVYIIPCRRNGKNRCGSWASVVSRVVAVSSSRIKGKRRGQTAPLHPFTRALLRYLPNQAPKERLDCSNSTDHSPEVRTSRDSRFVQVTRRWNEA</sequence>
<keyword evidence="3" id="KW-1185">Reference proteome</keyword>
<dbReference type="Proteomes" id="UP000499080">
    <property type="component" value="Unassembled WGS sequence"/>
</dbReference>
<name>A0A4Y2IMK3_ARAVE</name>
<accession>A0A4Y2IMK3</accession>
<proteinExistence type="predicted"/>
<protein>
    <submittedName>
        <fullName evidence="2">Uncharacterized protein</fullName>
    </submittedName>
</protein>
<dbReference type="AlphaFoldDB" id="A0A4Y2IMK3"/>
<feature type="region of interest" description="Disordered" evidence="1">
    <location>
        <begin position="93"/>
        <end position="115"/>
    </location>
</feature>
<feature type="compositionally biased region" description="Basic and acidic residues" evidence="1">
    <location>
        <begin position="106"/>
        <end position="115"/>
    </location>
</feature>
<comment type="caution">
    <text evidence="2">The sequence shown here is derived from an EMBL/GenBank/DDBJ whole genome shotgun (WGS) entry which is preliminary data.</text>
</comment>
<evidence type="ECO:0000313" key="3">
    <source>
        <dbReference type="Proteomes" id="UP000499080"/>
    </source>
</evidence>